<sequence>MSRVALLTDPRGRSSLIRPFVSFSAHEFTSLVTSTALFWKSTEDKAALK</sequence>
<dbReference type="AlphaFoldDB" id="I3SVK6"/>
<protein>
    <submittedName>
        <fullName evidence="1">Uncharacterized protein</fullName>
    </submittedName>
</protein>
<organism evidence="1">
    <name type="scientific">Medicago truncatula</name>
    <name type="common">Barrel medic</name>
    <name type="synonym">Medicago tribuloides</name>
    <dbReference type="NCBI Taxonomy" id="3880"/>
    <lineage>
        <taxon>Eukaryota</taxon>
        <taxon>Viridiplantae</taxon>
        <taxon>Streptophyta</taxon>
        <taxon>Embryophyta</taxon>
        <taxon>Tracheophyta</taxon>
        <taxon>Spermatophyta</taxon>
        <taxon>Magnoliopsida</taxon>
        <taxon>eudicotyledons</taxon>
        <taxon>Gunneridae</taxon>
        <taxon>Pentapetalae</taxon>
        <taxon>rosids</taxon>
        <taxon>fabids</taxon>
        <taxon>Fabales</taxon>
        <taxon>Fabaceae</taxon>
        <taxon>Papilionoideae</taxon>
        <taxon>50 kb inversion clade</taxon>
        <taxon>NPAAA clade</taxon>
        <taxon>Hologalegina</taxon>
        <taxon>IRL clade</taxon>
        <taxon>Trifolieae</taxon>
        <taxon>Medicago</taxon>
    </lineage>
</organism>
<reference evidence="1" key="1">
    <citation type="submission" date="2012-05" db="EMBL/GenBank/DDBJ databases">
        <authorList>
            <person name="Krishnakumar V."/>
            <person name="Cheung F."/>
            <person name="Xiao Y."/>
            <person name="Chan A."/>
            <person name="Moskal W.A."/>
            <person name="Town C.D."/>
        </authorList>
    </citation>
    <scope>NUCLEOTIDE SEQUENCE</scope>
</reference>
<proteinExistence type="evidence at transcript level"/>
<name>I3SVK6_MEDTR</name>
<evidence type="ECO:0000313" key="1">
    <source>
        <dbReference type="EMBL" id="AFK44298.1"/>
    </source>
</evidence>
<dbReference type="EMBL" id="BT144504">
    <property type="protein sequence ID" value="AFK44298.1"/>
    <property type="molecule type" value="mRNA"/>
</dbReference>
<accession>I3SVK6</accession>